<feature type="chain" id="PRO_5043775824" evidence="1">
    <location>
        <begin position="25"/>
        <end position="85"/>
    </location>
</feature>
<accession>A0AAV6UTV7</accession>
<keyword evidence="1" id="KW-0732">Signal</keyword>
<name>A0AAV6UTV7_9ARAC</name>
<gene>
    <name evidence="2" type="ORF">JTE90_001226</name>
</gene>
<proteinExistence type="predicted"/>
<organism evidence="2 3">
    <name type="scientific">Oedothorax gibbosus</name>
    <dbReference type="NCBI Taxonomy" id="931172"/>
    <lineage>
        <taxon>Eukaryota</taxon>
        <taxon>Metazoa</taxon>
        <taxon>Ecdysozoa</taxon>
        <taxon>Arthropoda</taxon>
        <taxon>Chelicerata</taxon>
        <taxon>Arachnida</taxon>
        <taxon>Araneae</taxon>
        <taxon>Araneomorphae</taxon>
        <taxon>Entelegynae</taxon>
        <taxon>Araneoidea</taxon>
        <taxon>Linyphiidae</taxon>
        <taxon>Erigoninae</taxon>
        <taxon>Oedothorax</taxon>
    </lineage>
</organism>
<evidence type="ECO:0000313" key="2">
    <source>
        <dbReference type="EMBL" id="KAG8187852.1"/>
    </source>
</evidence>
<keyword evidence="3" id="KW-1185">Reference proteome</keyword>
<reference evidence="2 3" key="1">
    <citation type="journal article" date="2022" name="Nat. Ecol. Evol.">
        <title>A masculinizing supergene underlies an exaggerated male reproductive morph in a spider.</title>
        <authorList>
            <person name="Hendrickx F."/>
            <person name="De Corte Z."/>
            <person name="Sonet G."/>
            <person name="Van Belleghem S.M."/>
            <person name="Kostlbacher S."/>
            <person name="Vangestel C."/>
        </authorList>
    </citation>
    <scope>NUCLEOTIDE SEQUENCE [LARGE SCALE GENOMIC DNA]</scope>
    <source>
        <strain evidence="2">W744_W776</strain>
    </source>
</reference>
<dbReference type="AlphaFoldDB" id="A0AAV6UTV7"/>
<comment type="caution">
    <text evidence="2">The sequence shown here is derived from an EMBL/GenBank/DDBJ whole genome shotgun (WGS) entry which is preliminary data.</text>
</comment>
<feature type="signal peptide" evidence="1">
    <location>
        <begin position="1"/>
        <end position="24"/>
    </location>
</feature>
<evidence type="ECO:0000256" key="1">
    <source>
        <dbReference type="SAM" id="SignalP"/>
    </source>
</evidence>
<dbReference type="EMBL" id="JAFNEN010000258">
    <property type="protein sequence ID" value="KAG8187852.1"/>
    <property type="molecule type" value="Genomic_DNA"/>
</dbReference>
<protein>
    <submittedName>
        <fullName evidence="2">Uncharacterized protein</fullName>
    </submittedName>
</protein>
<sequence>MNYMRAIMLAVCAVLAFYEVGVNAAPSYYDPYYYGGYGGNPSYIQGGDEYTSIKNQKNCNNEQYGAGILPIGAQGVLSPCVNKQN</sequence>
<evidence type="ECO:0000313" key="3">
    <source>
        <dbReference type="Proteomes" id="UP000827092"/>
    </source>
</evidence>
<dbReference type="Proteomes" id="UP000827092">
    <property type="component" value="Unassembled WGS sequence"/>
</dbReference>